<sequence>MILSGSVVLSAFHHWAPSPRRRGATRPQSRSRAGDRTPPDAASPPGSGFPRRQGAARPWSRSRVGGYFVFSPVSASSRAMPIGGRGDSGPHAVDPRPGAPSRPTSGSAPQITGHAPQRRGPTARKPGALGRCRLLAMGIPSPSPIL</sequence>
<evidence type="ECO:0000313" key="2">
    <source>
        <dbReference type="EMBL" id="KAJ1081998.1"/>
    </source>
</evidence>
<comment type="caution">
    <text evidence="2">The sequence shown here is derived from an EMBL/GenBank/DDBJ whole genome shotgun (WGS) entry which is preliminary data.</text>
</comment>
<feature type="region of interest" description="Disordered" evidence="1">
    <location>
        <begin position="75"/>
        <end position="129"/>
    </location>
</feature>
<organism evidence="2 3">
    <name type="scientific">Pleurodeles waltl</name>
    <name type="common">Iberian ribbed newt</name>
    <dbReference type="NCBI Taxonomy" id="8319"/>
    <lineage>
        <taxon>Eukaryota</taxon>
        <taxon>Metazoa</taxon>
        <taxon>Chordata</taxon>
        <taxon>Craniata</taxon>
        <taxon>Vertebrata</taxon>
        <taxon>Euteleostomi</taxon>
        <taxon>Amphibia</taxon>
        <taxon>Batrachia</taxon>
        <taxon>Caudata</taxon>
        <taxon>Salamandroidea</taxon>
        <taxon>Salamandridae</taxon>
        <taxon>Pleurodelinae</taxon>
        <taxon>Pleurodeles</taxon>
    </lineage>
</organism>
<accession>A0AAV7KST5</accession>
<dbReference type="AlphaFoldDB" id="A0AAV7KST5"/>
<gene>
    <name evidence="2" type="ORF">NDU88_002170</name>
</gene>
<protein>
    <submittedName>
        <fullName evidence="2">Uncharacterized protein</fullName>
    </submittedName>
</protein>
<reference evidence="2" key="1">
    <citation type="journal article" date="2022" name="bioRxiv">
        <title>Sequencing and chromosome-scale assembly of the giantPleurodeles waltlgenome.</title>
        <authorList>
            <person name="Brown T."/>
            <person name="Elewa A."/>
            <person name="Iarovenko S."/>
            <person name="Subramanian E."/>
            <person name="Araus A.J."/>
            <person name="Petzold A."/>
            <person name="Susuki M."/>
            <person name="Suzuki K.-i.T."/>
            <person name="Hayashi T."/>
            <person name="Toyoda A."/>
            <person name="Oliveira C."/>
            <person name="Osipova E."/>
            <person name="Leigh N.D."/>
            <person name="Simon A."/>
            <person name="Yun M.H."/>
        </authorList>
    </citation>
    <scope>NUCLEOTIDE SEQUENCE</scope>
    <source>
        <strain evidence="2">20211129_DDA</strain>
        <tissue evidence="2">Liver</tissue>
    </source>
</reference>
<proteinExistence type="predicted"/>
<evidence type="ECO:0000256" key="1">
    <source>
        <dbReference type="SAM" id="MobiDB-lite"/>
    </source>
</evidence>
<feature type="region of interest" description="Disordered" evidence="1">
    <location>
        <begin position="16"/>
        <end position="61"/>
    </location>
</feature>
<dbReference type="EMBL" id="JANPWB010000016">
    <property type="protein sequence ID" value="KAJ1081998.1"/>
    <property type="molecule type" value="Genomic_DNA"/>
</dbReference>
<dbReference type="Proteomes" id="UP001066276">
    <property type="component" value="Chromosome 12"/>
</dbReference>
<evidence type="ECO:0000313" key="3">
    <source>
        <dbReference type="Proteomes" id="UP001066276"/>
    </source>
</evidence>
<name>A0AAV7KST5_PLEWA</name>
<keyword evidence="3" id="KW-1185">Reference proteome</keyword>